<organism evidence="10">
    <name type="scientific">uncultured Sulfurovum sp</name>
    <dbReference type="NCBI Taxonomy" id="269237"/>
    <lineage>
        <taxon>Bacteria</taxon>
        <taxon>Pseudomonadati</taxon>
        <taxon>Campylobacterota</taxon>
        <taxon>Epsilonproteobacteria</taxon>
        <taxon>Campylobacterales</taxon>
        <taxon>Sulfurovaceae</taxon>
        <taxon>Sulfurovum</taxon>
        <taxon>environmental samples</taxon>
    </lineage>
</organism>
<evidence type="ECO:0000256" key="5">
    <source>
        <dbReference type="ARBA" id="ARBA00022801"/>
    </source>
</evidence>
<keyword evidence="2 8" id="KW-1277">Toxin-antitoxin system</keyword>
<dbReference type="GO" id="GO:0016787">
    <property type="term" value="F:hydrolase activity"/>
    <property type="evidence" value="ECO:0007669"/>
    <property type="project" value="UniProtKB-KW"/>
</dbReference>
<dbReference type="PANTHER" id="PTHR33653">
    <property type="entry name" value="RIBONUCLEASE VAPC2"/>
    <property type="match status" value="1"/>
</dbReference>
<feature type="domain" description="PIN" evidence="9">
    <location>
        <begin position="1"/>
        <end position="121"/>
    </location>
</feature>
<name>A0A6S6TXC1_9BACT</name>
<dbReference type="SUPFAM" id="SSF88723">
    <property type="entry name" value="PIN domain-like"/>
    <property type="match status" value="1"/>
</dbReference>
<evidence type="ECO:0000256" key="4">
    <source>
        <dbReference type="ARBA" id="ARBA00022723"/>
    </source>
</evidence>
<dbReference type="GO" id="GO:0004540">
    <property type="term" value="F:RNA nuclease activity"/>
    <property type="evidence" value="ECO:0007669"/>
    <property type="project" value="InterPro"/>
</dbReference>
<gene>
    <name evidence="8" type="primary">vapC</name>
    <name evidence="10" type="ORF">HELGO_WM5500</name>
</gene>
<keyword evidence="3 8" id="KW-0540">Nuclease</keyword>
<feature type="binding site" evidence="8">
    <location>
        <position position="95"/>
    </location>
    <ligand>
        <name>Mg(2+)</name>
        <dbReference type="ChEBI" id="CHEBI:18420"/>
    </ligand>
</feature>
<evidence type="ECO:0000259" key="9">
    <source>
        <dbReference type="Pfam" id="PF01850"/>
    </source>
</evidence>
<accession>A0A6S6TXC1</accession>
<evidence type="ECO:0000313" key="10">
    <source>
        <dbReference type="EMBL" id="CAA6821390.1"/>
    </source>
</evidence>
<evidence type="ECO:0000256" key="1">
    <source>
        <dbReference type="ARBA" id="ARBA00001946"/>
    </source>
</evidence>
<dbReference type="HAMAP" id="MF_00265">
    <property type="entry name" value="VapC_Nob1"/>
    <property type="match status" value="1"/>
</dbReference>
<evidence type="ECO:0000256" key="3">
    <source>
        <dbReference type="ARBA" id="ARBA00022722"/>
    </source>
</evidence>
<feature type="binding site" evidence="8">
    <location>
        <position position="3"/>
    </location>
    <ligand>
        <name>Mg(2+)</name>
        <dbReference type="ChEBI" id="CHEBI:18420"/>
    </ligand>
</feature>
<sequence>MLDTNICIYIIKNKPKSVKAKFREFEIGELCISSITVSELMYGAFKSQFVEKNLRAIQDFLMPFEIVDYDYEASVEYGKIRAYLEKKGQVIGNMDMQIAGHALALDLVLVTNNTKEFLRVEGLALDNWV</sequence>
<keyword evidence="5 8" id="KW-0378">Hydrolase</keyword>
<comment type="function">
    <text evidence="8">Toxic component of a toxin-antitoxin (TA) system. An RNase.</text>
</comment>
<dbReference type="GO" id="GO:0000287">
    <property type="term" value="F:magnesium ion binding"/>
    <property type="evidence" value="ECO:0007669"/>
    <property type="project" value="UniProtKB-UniRule"/>
</dbReference>
<keyword evidence="6 8" id="KW-0460">Magnesium</keyword>
<dbReference type="Pfam" id="PF01850">
    <property type="entry name" value="PIN"/>
    <property type="match status" value="1"/>
</dbReference>
<dbReference type="EMBL" id="CACVAU010000063">
    <property type="protein sequence ID" value="CAA6821390.1"/>
    <property type="molecule type" value="Genomic_DNA"/>
</dbReference>
<dbReference type="CDD" id="cd09881">
    <property type="entry name" value="PIN_VapC4-5_FitB-like"/>
    <property type="match status" value="1"/>
</dbReference>
<dbReference type="InterPro" id="IPR029060">
    <property type="entry name" value="PIN-like_dom_sf"/>
</dbReference>
<dbReference type="GO" id="GO:0090729">
    <property type="term" value="F:toxin activity"/>
    <property type="evidence" value="ECO:0007669"/>
    <property type="project" value="UniProtKB-KW"/>
</dbReference>
<evidence type="ECO:0000256" key="8">
    <source>
        <dbReference type="HAMAP-Rule" id="MF_00265"/>
    </source>
</evidence>
<dbReference type="Gene3D" id="3.40.50.1010">
    <property type="entry name" value="5'-nuclease"/>
    <property type="match status" value="1"/>
</dbReference>
<evidence type="ECO:0000256" key="6">
    <source>
        <dbReference type="ARBA" id="ARBA00022842"/>
    </source>
</evidence>
<keyword evidence="8" id="KW-0800">Toxin</keyword>
<dbReference type="InterPro" id="IPR050556">
    <property type="entry name" value="Type_II_TA_system_RNase"/>
</dbReference>
<comment type="similarity">
    <text evidence="7 8">Belongs to the PINc/VapC protein family.</text>
</comment>
<evidence type="ECO:0000256" key="7">
    <source>
        <dbReference type="ARBA" id="ARBA00038093"/>
    </source>
</evidence>
<dbReference type="EC" id="3.1.-.-" evidence="8"/>
<proteinExistence type="inferred from homology"/>
<dbReference type="AlphaFoldDB" id="A0A6S6TXC1"/>
<dbReference type="InterPro" id="IPR002716">
    <property type="entry name" value="PIN_dom"/>
</dbReference>
<comment type="cofactor">
    <cofactor evidence="1 8">
        <name>Mg(2+)</name>
        <dbReference type="ChEBI" id="CHEBI:18420"/>
    </cofactor>
</comment>
<keyword evidence="4 8" id="KW-0479">Metal-binding</keyword>
<dbReference type="InterPro" id="IPR022907">
    <property type="entry name" value="VapC_family"/>
</dbReference>
<protein>
    <recommendedName>
        <fullName evidence="8">Ribonuclease VapC</fullName>
        <shortName evidence="8">RNase VapC</shortName>
        <ecNumber evidence="8">3.1.-.-</ecNumber>
    </recommendedName>
    <alternativeName>
        <fullName evidence="8">Toxin VapC</fullName>
    </alternativeName>
</protein>
<evidence type="ECO:0000256" key="2">
    <source>
        <dbReference type="ARBA" id="ARBA00022649"/>
    </source>
</evidence>
<reference evidence="10" key="1">
    <citation type="submission" date="2020-01" db="EMBL/GenBank/DDBJ databases">
        <authorList>
            <person name="Meier V. D."/>
            <person name="Meier V D."/>
        </authorList>
    </citation>
    <scope>NUCLEOTIDE SEQUENCE</scope>
    <source>
        <strain evidence="10">HLG_WM_MAG_05</strain>
    </source>
</reference>
<dbReference type="PANTHER" id="PTHR33653:SF1">
    <property type="entry name" value="RIBONUCLEASE VAPC2"/>
    <property type="match status" value="1"/>
</dbReference>